<evidence type="ECO:0000256" key="2">
    <source>
        <dbReference type="ARBA" id="ARBA00022448"/>
    </source>
</evidence>
<dbReference type="PROSITE" id="PS51257">
    <property type="entry name" value="PROKAR_LIPOPROTEIN"/>
    <property type="match status" value="1"/>
</dbReference>
<accession>A0ABV0B0Z0</accession>
<dbReference type="PANTHER" id="PTHR30061:SF50">
    <property type="entry name" value="MALTOSE_MALTODEXTRIN-BINDING PERIPLASMIC PROTEIN"/>
    <property type="match status" value="1"/>
</dbReference>
<dbReference type="SUPFAM" id="SSF53850">
    <property type="entry name" value="Periplasmic binding protein-like II"/>
    <property type="match status" value="1"/>
</dbReference>
<dbReference type="EMBL" id="JBDJAW010000082">
    <property type="protein sequence ID" value="MEN3541199.1"/>
    <property type="molecule type" value="Genomic_DNA"/>
</dbReference>
<dbReference type="Gene3D" id="3.40.190.10">
    <property type="entry name" value="Periplasmic binding protein-like II"/>
    <property type="match status" value="2"/>
</dbReference>
<evidence type="ECO:0000256" key="3">
    <source>
        <dbReference type="ARBA" id="ARBA00022729"/>
    </source>
</evidence>
<keyword evidence="2" id="KW-0813">Transport</keyword>
<reference evidence="5 6" key="1">
    <citation type="submission" date="2024-05" db="EMBL/GenBank/DDBJ databases">
        <title>Microbispora sp.ZYX-F-249.</title>
        <authorList>
            <person name="Xie H."/>
        </authorList>
    </citation>
    <scope>NUCLEOTIDE SEQUENCE [LARGE SCALE GENOMIC DNA]</scope>
    <source>
        <strain evidence="5 6">ZYX-F-249</strain>
    </source>
</reference>
<proteinExistence type="inferred from homology"/>
<evidence type="ECO:0000256" key="4">
    <source>
        <dbReference type="SAM" id="SignalP"/>
    </source>
</evidence>
<dbReference type="RefSeq" id="WP_346231029.1">
    <property type="nucleotide sequence ID" value="NZ_JBDJAW010000082.1"/>
</dbReference>
<feature type="chain" id="PRO_5045059223" evidence="4">
    <location>
        <begin position="24"/>
        <end position="426"/>
    </location>
</feature>
<evidence type="ECO:0000313" key="6">
    <source>
        <dbReference type="Proteomes" id="UP001447516"/>
    </source>
</evidence>
<sequence length="426" mass="45491">MRQQRWWAVLMVAGLAVTGCGSAARTESPSSGKASQEQRKLVVWDWKSGEPAAATYIEKAKADFAGRHPGVTVEFVAQPFDQYYTLLGTAIQSGKGPDVMLFNGGGQIRDRADALLPLDQYVAADKSRLAGWDAFSKDGKIYAAPVTLQGHPIYYNKALYEKAGLDPAKPPATWDELLESCAAIKKATGATCFALGNKEGAGIQFWMSGLGSGILTPQEYDDWIAGKRDWSSPHVRRIFELWKEAQDKGLNNEGANSTAMFTDIFRVFETGKAAHIIGLMSDVGHWKDFGEFLPPDKIGVMQAPVDSEGATPSLPYDGGIGYGVAKWTKDPELAADLVRSLTSTGALTAFYAKAGAIASDTTIDVSQAGPAVATIVQQIKAGKPALHVALSSKTLDLMGRLSQQLLSGSATVDEVVEQLAASDRAG</sequence>
<comment type="caution">
    <text evidence="5">The sequence shown here is derived from an EMBL/GenBank/DDBJ whole genome shotgun (WGS) entry which is preliminary data.</text>
</comment>
<dbReference type="Pfam" id="PF01547">
    <property type="entry name" value="SBP_bac_1"/>
    <property type="match status" value="1"/>
</dbReference>
<name>A0ABV0B0Z0_9ACTN</name>
<comment type="similarity">
    <text evidence="1">Belongs to the bacterial solute-binding protein 1 family.</text>
</comment>
<evidence type="ECO:0000313" key="5">
    <source>
        <dbReference type="EMBL" id="MEN3541199.1"/>
    </source>
</evidence>
<evidence type="ECO:0000256" key="1">
    <source>
        <dbReference type="ARBA" id="ARBA00008520"/>
    </source>
</evidence>
<keyword evidence="6" id="KW-1185">Reference proteome</keyword>
<organism evidence="5 6">
    <name type="scientific">Microbispora maris</name>
    <dbReference type="NCBI Taxonomy" id="3144104"/>
    <lineage>
        <taxon>Bacteria</taxon>
        <taxon>Bacillati</taxon>
        <taxon>Actinomycetota</taxon>
        <taxon>Actinomycetes</taxon>
        <taxon>Streptosporangiales</taxon>
        <taxon>Streptosporangiaceae</taxon>
        <taxon>Microbispora</taxon>
    </lineage>
</organism>
<protein>
    <submittedName>
        <fullName evidence="5">Extracellular solute-binding protein</fullName>
    </submittedName>
</protein>
<feature type="signal peptide" evidence="4">
    <location>
        <begin position="1"/>
        <end position="23"/>
    </location>
</feature>
<gene>
    <name evidence="5" type="ORF">AAH991_39220</name>
</gene>
<dbReference type="PANTHER" id="PTHR30061">
    <property type="entry name" value="MALTOSE-BINDING PERIPLASMIC PROTEIN"/>
    <property type="match status" value="1"/>
</dbReference>
<keyword evidence="3 4" id="KW-0732">Signal</keyword>
<dbReference type="InterPro" id="IPR006059">
    <property type="entry name" value="SBP"/>
</dbReference>
<dbReference type="Proteomes" id="UP001447516">
    <property type="component" value="Unassembled WGS sequence"/>
</dbReference>